<feature type="signal peptide" evidence="3">
    <location>
        <begin position="1"/>
        <end position="32"/>
    </location>
</feature>
<keyword evidence="3" id="KW-0732">Signal</keyword>
<dbReference type="PANTHER" id="PTHR30332:SF17">
    <property type="entry name" value="TYPE IV PILIATION SYSTEM PROTEIN DR_0774-RELATED"/>
    <property type="match status" value="1"/>
</dbReference>
<evidence type="ECO:0000259" key="5">
    <source>
        <dbReference type="Pfam" id="PF13629"/>
    </source>
</evidence>
<feature type="region of interest" description="Disordered" evidence="2">
    <location>
        <begin position="417"/>
        <end position="439"/>
    </location>
</feature>
<dbReference type="PRINTS" id="PR00811">
    <property type="entry name" value="BCTERIALGSPD"/>
</dbReference>
<feature type="domain" description="Pilus formation protein N-terminal" evidence="5">
    <location>
        <begin position="39"/>
        <end position="101"/>
    </location>
</feature>
<sequence length="439" mass="46906">MEALLRFSGVAARKARATLVAAMGLAAGMALAADAPPMPESLNLYAGQAVVHSVAGSIKRVAVGSGGLLNVKVLGTREVVMIANAAGDTSVQLWMADGAQKTVPVHIVQGNTNQVADAVRAILGDIPSLGVNEVGGNVVVTGHDFSSGDMDKLAQLKKVYPQILIFASQNSVEMRPTVMMETRIMEFDKKSMDEIGIQWDTQINGPSGGLIRDWKTNPYFAIRQDPFTEIGGLKGTQSYFGIATAITSRINLAMQTGNAWELATPQLSARSGGSADFLVGGEIPVATTSGFGNVDVEYKPYGIKMHIEPVVNANGDISTKIETELSKIDPTITVLGNPAFLTRRTNTEMNVHDGQTIVLSGLVDANATKQFDKVPGLGQIPILGALFRSRNFQANRTELVIFLTPHVIDPDSERNKAMIQRSEQMKSDLRDTAGSEIVD</sequence>
<feature type="chain" id="PRO_5002463732" evidence="3">
    <location>
        <begin position="33"/>
        <end position="439"/>
    </location>
</feature>
<protein>
    <submittedName>
        <fullName evidence="6">Type II and III secretion system protein</fullName>
    </submittedName>
</protein>
<dbReference type="RefSeq" id="WP_045827540.1">
    <property type="nucleotide sequence ID" value="NZ_JZRB01000001.1"/>
</dbReference>
<proteinExistence type="inferred from homology"/>
<evidence type="ECO:0000256" key="3">
    <source>
        <dbReference type="SAM" id="SignalP"/>
    </source>
</evidence>
<feature type="compositionally biased region" description="Basic and acidic residues" evidence="2">
    <location>
        <begin position="423"/>
        <end position="433"/>
    </location>
</feature>
<comment type="caution">
    <text evidence="6">The sequence shown here is derived from an EMBL/GenBank/DDBJ whole genome shotgun (WGS) entry which is preliminary data.</text>
</comment>
<evidence type="ECO:0000256" key="1">
    <source>
        <dbReference type="RuleBase" id="RU004003"/>
    </source>
</evidence>
<feature type="domain" description="Type II/III secretion system secretin-like" evidence="4">
    <location>
        <begin position="255"/>
        <end position="409"/>
    </location>
</feature>
<name>A0A0F3L249_9GAMM</name>
<gene>
    <name evidence="6" type="ORF">VI08_00330</name>
</gene>
<dbReference type="Pfam" id="PF00263">
    <property type="entry name" value="Secretin"/>
    <property type="match status" value="1"/>
</dbReference>
<reference evidence="6 7" key="1">
    <citation type="submission" date="2015-03" db="EMBL/GenBank/DDBJ databases">
        <title>Draft genome sequence of Luteibacter yeojuensis strain SU11.</title>
        <authorList>
            <person name="Sulaiman J."/>
            <person name="Priya K."/>
            <person name="Chan K.-G."/>
        </authorList>
    </citation>
    <scope>NUCLEOTIDE SEQUENCE [LARGE SCALE GENOMIC DNA]</scope>
    <source>
        <strain evidence="6 7">SU11</strain>
    </source>
</reference>
<organism evidence="6 7">
    <name type="scientific">Luteibacter yeojuensis</name>
    <dbReference type="NCBI Taxonomy" id="345309"/>
    <lineage>
        <taxon>Bacteria</taxon>
        <taxon>Pseudomonadati</taxon>
        <taxon>Pseudomonadota</taxon>
        <taxon>Gammaproteobacteria</taxon>
        <taxon>Lysobacterales</taxon>
        <taxon>Rhodanobacteraceae</taxon>
        <taxon>Luteibacter</taxon>
    </lineage>
</organism>
<dbReference type="GO" id="GO:0015627">
    <property type="term" value="C:type II protein secretion system complex"/>
    <property type="evidence" value="ECO:0007669"/>
    <property type="project" value="TreeGrafter"/>
</dbReference>
<comment type="similarity">
    <text evidence="1">Belongs to the bacterial secretin family.</text>
</comment>
<dbReference type="Proteomes" id="UP000033651">
    <property type="component" value="Unassembled WGS sequence"/>
</dbReference>
<evidence type="ECO:0000256" key="2">
    <source>
        <dbReference type="SAM" id="MobiDB-lite"/>
    </source>
</evidence>
<dbReference type="OrthoDB" id="9775455at2"/>
<dbReference type="InterPro" id="IPR001775">
    <property type="entry name" value="GspD/PilQ"/>
</dbReference>
<evidence type="ECO:0000313" key="6">
    <source>
        <dbReference type="EMBL" id="KJV37302.1"/>
    </source>
</evidence>
<dbReference type="InterPro" id="IPR004846">
    <property type="entry name" value="T2SS/T3SS_dom"/>
</dbReference>
<dbReference type="GO" id="GO:0009306">
    <property type="term" value="P:protein secretion"/>
    <property type="evidence" value="ECO:0007669"/>
    <property type="project" value="InterPro"/>
</dbReference>
<evidence type="ECO:0000259" key="4">
    <source>
        <dbReference type="Pfam" id="PF00263"/>
    </source>
</evidence>
<dbReference type="PATRIC" id="fig|345309.4.peg.67"/>
<evidence type="ECO:0000313" key="7">
    <source>
        <dbReference type="Proteomes" id="UP000033651"/>
    </source>
</evidence>
<dbReference type="AlphaFoldDB" id="A0A0F3L249"/>
<keyword evidence="7" id="KW-1185">Reference proteome</keyword>
<dbReference type="PANTHER" id="PTHR30332">
    <property type="entry name" value="PROBABLE GENERAL SECRETION PATHWAY PROTEIN D"/>
    <property type="match status" value="1"/>
</dbReference>
<dbReference type="Pfam" id="PF13629">
    <property type="entry name" value="T2SS-T3SS_pil_N"/>
    <property type="match status" value="1"/>
</dbReference>
<dbReference type="InterPro" id="IPR032789">
    <property type="entry name" value="T2SS-T3SS_pil_N"/>
</dbReference>
<accession>A0A0F3L249</accession>
<dbReference type="InterPro" id="IPR050810">
    <property type="entry name" value="Bact_Secretion_Sys_Channel"/>
</dbReference>
<dbReference type="EMBL" id="JZRB01000001">
    <property type="protein sequence ID" value="KJV37302.1"/>
    <property type="molecule type" value="Genomic_DNA"/>
</dbReference>